<dbReference type="Pfam" id="PF09765">
    <property type="entry name" value="FANCL_d1"/>
    <property type="match status" value="1"/>
</dbReference>
<evidence type="ECO:0000256" key="5">
    <source>
        <dbReference type="ARBA" id="ARBA00012483"/>
    </source>
</evidence>
<comment type="subcellular location">
    <subcellularLocation>
        <location evidence="3">Cytoplasm</location>
    </subcellularLocation>
    <subcellularLocation>
        <location evidence="2">Nucleus</location>
    </subcellularLocation>
</comment>
<dbReference type="InterPro" id="IPR016135">
    <property type="entry name" value="UBQ-conjugating_enzyme/RWD"/>
</dbReference>
<keyword evidence="11" id="KW-0833">Ubl conjugation pathway</keyword>
<dbReference type="InterPro" id="IPR043003">
    <property type="entry name" value="FANCL_d3_sf"/>
</dbReference>
<dbReference type="Gene3D" id="3.10.110.10">
    <property type="entry name" value="Ubiquitin Conjugating Enzyme"/>
    <property type="match status" value="1"/>
</dbReference>
<dbReference type="PANTHER" id="PTHR13206">
    <property type="entry name" value="UBIQUITIN LIGASE PROTEIN PHF9 FANCONI ANEMIA GROUP L PROTEIN"/>
    <property type="match status" value="1"/>
</dbReference>
<evidence type="ECO:0000256" key="13">
    <source>
        <dbReference type="ARBA" id="ARBA00022843"/>
    </source>
</evidence>
<evidence type="ECO:0000256" key="6">
    <source>
        <dbReference type="ARBA" id="ARBA00022490"/>
    </source>
</evidence>
<dbReference type="GO" id="GO:0036297">
    <property type="term" value="P:interstrand cross-link repair"/>
    <property type="evidence" value="ECO:0007669"/>
    <property type="project" value="InterPro"/>
</dbReference>
<evidence type="ECO:0000256" key="3">
    <source>
        <dbReference type="ARBA" id="ARBA00004496"/>
    </source>
</evidence>
<evidence type="ECO:0000256" key="19">
    <source>
        <dbReference type="SAM" id="MobiDB-lite"/>
    </source>
</evidence>
<evidence type="ECO:0000256" key="9">
    <source>
        <dbReference type="ARBA" id="ARBA00022763"/>
    </source>
</evidence>
<feature type="domain" description="RING-type" evidence="20">
    <location>
        <begin position="473"/>
        <end position="529"/>
    </location>
</feature>
<evidence type="ECO:0000256" key="10">
    <source>
        <dbReference type="ARBA" id="ARBA00022771"/>
    </source>
</evidence>
<evidence type="ECO:0000256" key="2">
    <source>
        <dbReference type="ARBA" id="ARBA00004123"/>
    </source>
</evidence>
<dbReference type="Pfam" id="PF11793">
    <property type="entry name" value="FANCL_C"/>
    <property type="match status" value="1"/>
</dbReference>
<dbReference type="Gene3D" id="3.10.110.20">
    <property type="entry name" value="RWD domain-like"/>
    <property type="match status" value="1"/>
</dbReference>
<reference evidence="21" key="2">
    <citation type="submission" date="2025-08" db="UniProtKB">
        <authorList>
            <consortium name="Ensembl"/>
        </authorList>
    </citation>
    <scope>IDENTIFICATION</scope>
</reference>
<evidence type="ECO:0000256" key="16">
    <source>
        <dbReference type="ARBA" id="ARBA00073910"/>
    </source>
</evidence>
<comment type="pathway">
    <text evidence="4">Protein modification; protein ubiquitination.</text>
</comment>
<dbReference type="Pfam" id="PF18891">
    <property type="entry name" value="FANCL_d3"/>
    <property type="match status" value="1"/>
</dbReference>
<dbReference type="PROSITE" id="PS50089">
    <property type="entry name" value="ZF_RING_2"/>
    <property type="match status" value="1"/>
</dbReference>
<dbReference type="InterPro" id="IPR026848">
    <property type="entry name" value="Fancl"/>
</dbReference>
<evidence type="ECO:0000256" key="4">
    <source>
        <dbReference type="ARBA" id="ARBA00004906"/>
    </source>
</evidence>
<dbReference type="CDD" id="cd23832">
    <property type="entry name" value="DRWD-C_FANCL"/>
    <property type="match status" value="1"/>
</dbReference>
<keyword evidence="6" id="KW-0963">Cytoplasm</keyword>
<evidence type="ECO:0000256" key="17">
    <source>
        <dbReference type="ARBA" id="ARBA00080616"/>
    </source>
</evidence>
<keyword evidence="7" id="KW-0808">Transferase</keyword>
<dbReference type="Gene3D" id="3.30.40.10">
    <property type="entry name" value="Zinc/RING finger domain, C3HC4 (zinc finger)"/>
    <property type="match status" value="1"/>
</dbReference>
<evidence type="ECO:0000313" key="21">
    <source>
        <dbReference type="Ensembl" id="ENSCMMP00000006351.1"/>
    </source>
</evidence>
<organism evidence="21 22">
    <name type="scientific">Cairina moschata</name>
    <name type="common">Muscovy duck</name>
    <dbReference type="NCBI Taxonomy" id="8855"/>
    <lineage>
        <taxon>Eukaryota</taxon>
        <taxon>Metazoa</taxon>
        <taxon>Chordata</taxon>
        <taxon>Craniata</taxon>
        <taxon>Vertebrata</taxon>
        <taxon>Euteleostomi</taxon>
        <taxon>Archelosauria</taxon>
        <taxon>Archosauria</taxon>
        <taxon>Dinosauria</taxon>
        <taxon>Saurischia</taxon>
        <taxon>Theropoda</taxon>
        <taxon>Coelurosauria</taxon>
        <taxon>Aves</taxon>
        <taxon>Neognathae</taxon>
        <taxon>Galloanserae</taxon>
        <taxon>Anseriformes</taxon>
        <taxon>Anatidae</taxon>
        <taxon>Anatinae</taxon>
        <taxon>Cairina</taxon>
    </lineage>
</organism>
<evidence type="ECO:0000256" key="15">
    <source>
        <dbReference type="ARBA" id="ARBA00023242"/>
    </source>
</evidence>
<dbReference type="SMART" id="SM01197">
    <property type="entry name" value="FANCL_C"/>
    <property type="match status" value="1"/>
</dbReference>
<evidence type="ECO:0000256" key="14">
    <source>
        <dbReference type="ARBA" id="ARBA00023204"/>
    </source>
</evidence>
<dbReference type="GO" id="GO:0061630">
    <property type="term" value="F:ubiquitin protein ligase activity"/>
    <property type="evidence" value="ECO:0007669"/>
    <property type="project" value="UniProtKB-EC"/>
</dbReference>
<proteinExistence type="predicted"/>
<evidence type="ECO:0000256" key="7">
    <source>
        <dbReference type="ARBA" id="ARBA00022679"/>
    </source>
</evidence>
<evidence type="ECO:0000256" key="12">
    <source>
        <dbReference type="ARBA" id="ARBA00022833"/>
    </source>
</evidence>
<reference evidence="21" key="3">
    <citation type="submission" date="2025-09" db="UniProtKB">
        <authorList>
            <consortium name="Ensembl"/>
        </authorList>
    </citation>
    <scope>IDENTIFICATION</scope>
</reference>
<dbReference type="Proteomes" id="UP000694556">
    <property type="component" value="Chromosome 3"/>
</dbReference>
<sequence>MGPFQLGTFHGSTILSAVGEKTRSHFSFPGPEAAELLLTPPPRHLPEPSALLHSSSCPRGLRISRNTYKKTSNCPLAWHRGLLRHDTAPLSAGLPSAPQRPARARPTALPAQTPARAPPPPSLPPSFPVWRLRRAGGGALPAAAAFERRRRRGAIRGDMRRYEATRRDMAGSAALLRQCPLLLPQKRDGTAYEGFVTAQGRDFHIRILLPVDHQLKDARIECSWQLKKMLHGYRHILKQRLHNCPDLVSFMVELKTILEIALKNTEELHIQRPPEYYSCLVRDLEILGWNKVAYVDTSLTTIKLKAEDSCGRQHLITLKLNAKYPTEPPDCLVDFPVQFAISWMPQNSLIDIHNQFLAALESLKEFWDAMDEIDGRTWVLEPENPTRSATTRRIAIGNNVSVTIEVDPRHPNMLPECYFLGADHVVNPLRTKLNNNMHLWDPKISLLQNLKDVLEIDFPSRAVLEESDFTKDCGICYAYRLDGTTPDQVCDDPRCGQPFHQACLYEWLQGLPSSRQSFNVIFGECPYCNKELDTELTEHANSQKIPCIYSHAKILTC</sequence>
<accession>A0A8C3BHD1</accession>
<dbReference type="Ensembl" id="ENSCMMT00000007061.1">
    <property type="protein sequence ID" value="ENSCMMP00000006351.1"/>
    <property type="gene ID" value="ENSCMMG00000004067.1"/>
</dbReference>
<dbReference type="InterPro" id="IPR019162">
    <property type="entry name" value="FancL_WD-rpt_cont_dom"/>
</dbReference>
<dbReference type="CDD" id="cd23831">
    <property type="entry name" value="DRWD-N_FANCL"/>
    <property type="match status" value="1"/>
</dbReference>
<dbReference type="CDD" id="cd23786">
    <property type="entry name" value="ELF_FANCL"/>
    <property type="match status" value="1"/>
</dbReference>
<keyword evidence="13" id="KW-0832">Ubl conjugation</keyword>
<dbReference type="GO" id="GO:0008270">
    <property type="term" value="F:zinc ion binding"/>
    <property type="evidence" value="ECO:0007669"/>
    <property type="project" value="UniProtKB-KW"/>
</dbReference>
<evidence type="ECO:0000256" key="1">
    <source>
        <dbReference type="ARBA" id="ARBA00000900"/>
    </source>
</evidence>
<reference evidence="21" key="1">
    <citation type="submission" date="2018-09" db="EMBL/GenBank/DDBJ databases">
        <title>Common duck and Muscovy duck high density SNP chip.</title>
        <authorList>
            <person name="Vignal A."/>
            <person name="Thebault N."/>
            <person name="Warren W.C."/>
        </authorList>
    </citation>
    <scope>NUCLEOTIDE SEQUENCE [LARGE SCALE GENOMIC DNA]</scope>
</reference>
<dbReference type="GO" id="GO:0006513">
    <property type="term" value="P:protein monoubiquitination"/>
    <property type="evidence" value="ECO:0007669"/>
    <property type="project" value="TreeGrafter"/>
</dbReference>
<keyword evidence="12" id="KW-0862">Zinc</keyword>
<keyword evidence="10 18" id="KW-0863">Zinc-finger</keyword>
<dbReference type="PANTHER" id="PTHR13206:SF0">
    <property type="entry name" value="E3 UBIQUITIN-PROTEIN LIGASE FANCL"/>
    <property type="match status" value="1"/>
</dbReference>
<dbReference type="EC" id="2.3.2.27" evidence="5"/>
<dbReference type="GO" id="GO:0043240">
    <property type="term" value="C:Fanconi anaemia nuclear complex"/>
    <property type="evidence" value="ECO:0007669"/>
    <property type="project" value="InterPro"/>
</dbReference>
<dbReference type="InterPro" id="IPR013083">
    <property type="entry name" value="Znf_RING/FYVE/PHD"/>
</dbReference>
<evidence type="ECO:0000256" key="11">
    <source>
        <dbReference type="ARBA" id="ARBA00022786"/>
    </source>
</evidence>
<feature type="compositionally biased region" description="Pro residues" evidence="19">
    <location>
        <begin position="116"/>
        <end position="126"/>
    </location>
</feature>
<dbReference type="CDD" id="cd16490">
    <property type="entry name" value="RING-CH-C4HC3_FANCL"/>
    <property type="match status" value="1"/>
</dbReference>
<comment type="catalytic activity">
    <reaction evidence="1">
        <text>S-ubiquitinyl-[E2 ubiquitin-conjugating enzyme]-L-cysteine + [acceptor protein]-L-lysine = [E2 ubiquitin-conjugating enzyme]-L-cysteine + N(6)-ubiquitinyl-[acceptor protein]-L-lysine.</text>
        <dbReference type="EC" id="2.3.2.27"/>
    </reaction>
</comment>
<evidence type="ECO:0000256" key="8">
    <source>
        <dbReference type="ARBA" id="ARBA00022723"/>
    </source>
</evidence>
<dbReference type="FunFam" id="3.10.110.20:FF:000001">
    <property type="entry name" value="E3 ubiquitin-protein ligase FANCL"/>
    <property type="match status" value="1"/>
</dbReference>
<dbReference type="AlphaFoldDB" id="A0A8C3BHD1"/>
<feature type="compositionally biased region" description="Low complexity" evidence="19">
    <location>
        <begin position="95"/>
        <end position="115"/>
    </location>
</feature>
<dbReference type="GO" id="GO:0005737">
    <property type="term" value="C:cytoplasm"/>
    <property type="evidence" value="ECO:0007669"/>
    <property type="project" value="UniProtKB-SubCell"/>
</dbReference>
<feature type="region of interest" description="Disordered" evidence="19">
    <location>
        <begin position="89"/>
        <end position="126"/>
    </location>
</feature>
<protein>
    <recommendedName>
        <fullName evidence="16">E3 ubiquitin-protein ligase FANCL</fullName>
        <ecNumber evidence="5">2.3.2.27</ecNumber>
    </recommendedName>
    <alternativeName>
        <fullName evidence="17">RING-type E3 ubiquitin transferase FANCL</fullName>
    </alternativeName>
</protein>
<evidence type="ECO:0000256" key="18">
    <source>
        <dbReference type="PROSITE-ProRule" id="PRU00175"/>
    </source>
</evidence>
<keyword evidence="15" id="KW-0539">Nucleus</keyword>
<dbReference type="InterPro" id="IPR044037">
    <property type="entry name" value="FANCL_d3"/>
</dbReference>
<dbReference type="InterPro" id="IPR043898">
    <property type="entry name" value="FANCL_d2"/>
</dbReference>
<evidence type="ECO:0000259" key="20">
    <source>
        <dbReference type="PROSITE" id="PS50089"/>
    </source>
</evidence>
<evidence type="ECO:0000313" key="22">
    <source>
        <dbReference type="Proteomes" id="UP000694556"/>
    </source>
</evidence>
<dbReference type="InterPro" id="IPR001841">
    <property type="entry name" value="Znf_RING"/>
</dbReference>
<dbReference type="InterPro" id="IPR026850">
    <property type="entry name" value="FANCL_C"/>
</dbReference>
<keyword evidence="22" id="KW-1185">Reference proteome</keyword>
<dbReference type="Pfam" id="PF18890">
    <property type="entry name" value="FANCL_d2"/>
    <property type="match status" value="1"/>
</dbReference>
<name>A0A8C3BHD1_CAIMO</name>
<dbReference type="SUPFAM" id="SSF57850">
    <property type="entry name" value="RING/U-box"/>
    <property type="match status" value="1"/>
</dbReference>
<dbReference type="FunFam" id="3.30.40.10:FF:000221">
    <property type="entry name" value="E3 ubiquitin-protein ligase FANCL isoform X2"/>
    <property type="match status" value="1"/>
</dbReference>
<dbReference type="FunFam" id="3.10.110.10:FF:000081">
    <property type="entry name" value="E3 ubiquitin-protein ligase FANCL"/>
    <property type="match status" value="1"/>
</dbReference>
<keyword evidence="14" id="KW-0234">DNA repair</keyword>
<keyword evidence="8" id="KW-0479">Metal-binding</keyword>
<keyword evidence="9" id="KW-0227">DNA damage</keyword>